<accession>A0A811SEN4</accession>
<dbReference type="Gene3D" id="1.10.3180.10">
    <property type="entry name" value="DNA-binding domain of EIN3-like"/>
    <property type="match status" value="1"/>
</dbReference>
<evidence type="ECO:0000256" key="5">
    <source>
        <dbReference type="SAM" id="MobiDB-lite"/>
    </source>
</evidence>
<feature type="region of interest" description="Disordered" evidence="5">
    <location>
        <begin position="374"/>
        <end position="400"/>
    </location>
</feature>
<comment type="caution">
    <text evidence="7">The sequence shown here is derived from an EMBL/GenBank/DDBJ whole genome shotgun (WGS) entry which is preliminary data.</text>
</comment>
<gene>
    <name evidence="7" type="ORF">NCGR_LOCUS65318</name>
</gene>
<dbReference type="GO" id="GO:0003677">
    <property type="term" value="F:DNA binding"/>
    <property type="evidence" value="ECO:0007669"/>
    <property type="project" value="TreeGrafter"/>
</dbReference>
<keyword evidence="3" id="KW-0936">Ethylene signaling pathway</keyword>
<dbReference type="OrthoDB" id="683014at2759"/>
<comment type="subcellular location">
    <subcellularLocation>
        <location evidence="1">Nucleus</location>
    </subcellularLocation>
</comment>
<reference evidence="7" key="1">
    <citation type="submission" date="2020-10" db="EMBL/GenBank/DDBJ databases">
        <authorList>
            <person name="Han B."/>
            <person name="Lu T."/>
            <person name="Zhao Q."/>
            <person name="Huang X."/>
            <person name="Zhao Y."/>
        </authorList>
    </citation>
    <scope>NUCLEOTIDE SEQUENCE</scope>
</reference>
<evidence type="ECO:0000256" key="1">
    <source>
        <dbReference type="ARBA" id="ARBA00004123"/>
    </source>
</evidence>
<keyword evidence="4" id="KW-0539">Nucleus</keyword>
<evidence type="ECO:0000313" key="8">
    <source>
        <dbReference type="Proteomes" id="UP000604825"/>
    </source>
</evidence>
<evidence type="ECO:0000259" key="6">
    <source>
        <dbReference type="Pfam" id="PF04873"/>
    </source>
</evidence>
<keyword evidence="8" id="KW-1185">Reference proteome</keyword>
<dbReference type="Pfam" id="PF04873">
    <property type="entry name" value="EIN3_DNA-bd"/>
    <property type="match status" value="1"/>
</dbReference>
<dbReference type="SUPFAM" id="SSF116768">
    <property type="entry name" value="DNA-binding domain of EIN3-like"/>
    <property type="match status" value="1"/>
</dbReference>
<evidence type="ECO:0000313" key="7">
    <source>
        <dbReference type="EMBL" id="CAD6341220.1"/>
    </source>
</evidence>
<feature type="compositionally biased region" description="Basic residues" evidence="5">
    <location>
        <begin position="8"/>
        <end position="22"/>
    </location>
</feature>
<dbReference type="GO" id="GO:0005634">
    <property type="term" value="C:nucleus"/>
    <property type="evidence" value="ECO:0007669"/>
    <property type="project" value="UniProtKB-SubCell"/>
</dbReference>
<dbReference type="InterPro" id="IPR047091">
    <property type="entry name" value="EIN3-like_DNA-bd"/>
</dbReference>
<evidence type="ECO:0000256" key="2">
    <source>
        <dbReference type="ARBA" id="ARBA00009416"/>
    </source>
</evidence>
<evidence type="ECO:0000256" key="4">
    <source>
        <dbReference type="ARBA" id="ARBA00023242"/>
    </source>
</evidence>
<dbReference type="InterPro" id="IPR006957">
    <property type="entry name" value="EIN3"/>
</dbReference>
<protein>
    <recommendedName>
        <fullName evidence="6">Ethylene insensitive 3-like DNA-binding domain-containing protein</fullName>
    </recommendedName>
</protein>
<dbReference type="GO" id="GO:0009873">
    <property type="term" value="P:ethylene-activated signaling pathway"/>
    <property type="evidence" value="ECO:0007669"/>
    <property type="project" value="UniProtKB-KW"/>
</dbReference>
<evidence type="ECO:0000256" key="3">
    <source>
        <dbReference type="ARBA" id="ARBA00022745"/>
    </source>
</evidence>
<dbReference type="EMBL" id="CAJGYO010000161">
    <property type="protein sequence ID" value="CAD6341220.1"/>
    <property type="molecule type" value="Genomic_DNA"/>
</dbReference>
<organism evidence="7 8">
    <name type="scientific">Miscanthus lutarioriparius</name>
    <dbReference type="NCBI Taxonomy" id="422564"/>
    <lineage>
        <taxon>Eukaryota</taxon>
        <taxon>Viridiplantae</taxon>
        <taxon>Streptophyta</taxon>
        <taxon>Embryophyta</taxon>
        <taxon>Tracheophyta</taxon>
        <taxon>Spermatophyta</taxon>
        <taxon>Magnoliopsida</taxon>
        <taxon>Liliopsida</taxon>
        <taxon>Poales</taxon>
        <taxon>Poaceae</taxon>
        <taxon>PACMAD clade</taxon>
        <taxon>Panicoideae</taxon>
        <taxon>Andropogonodae</taxon>
        <taxon>Andropogoneae</taxon>
        <taxon>Saccharinae</taxon>
        <taxon>Miscanthus</taxon>
    </lineage>
</organism>
<dbReference type="PANTHER" id="PTHR33305">
    <property type="entry name" value="ETHYLENE INSENSITIVE 3-LIKE 2 PROTEIN"/>
    <property type="match status" value="1"/>
</dbReference>
<dbReference type="InterPro" id="IPR023278">
    <property type="entry name" value="Ethylene_insens-like_DNA-bd"/>
</dbReference>
<feature type="region of interest" description="Disordered" evidence="5">
    <location>
        <begin position="1"/>
        <end position="34"/>
    </location>
</feature>
<comment type="similarity">
    <text evidence="2">Belongs to the EIN3 family.</text>
</comment>
<proteinExistence type="inferred from homology"/>
<sequence>MVKQQEKRKQRATRAGKAKKPRGTGTAVPGVVPLHRGASNNMATPAFPFPMAGVNGGAPLWSTAATLGAASRAAALTLSSLPATASANNGPAAAPFVIAPTPGLQPPAGAAAINAAAALALPAASAATGVSPPLVLVQAGAGGQLVPLPLQFVGYHPTCRASAVGLAAPAVGIPLAAALDKIENGALGRMLSALMPVCNPPLRQHQSKSGPPPPWWPTGSKDWWATELLAHLHTVAALMGAPAPVPFAPSYSLKKAQKVAVLVAIVKHLAPDFARVTAAVRHSGKLSVSETDMWHSALNNERAKCMRPMFIVLPQQQGGVGGGSASTDPSAAGSVLVHSGNAASDGCELQPSWWWRKSSAATAGVGVGVVSATDAPAGGDGSDQPVNFPAGGDGSTHKQGAAASVAAAPTTGHVRQVAGGPEMTMQPPEHDGGVPGEDVAAAAEDEQVHPVVAPNADAVAAIEEAPEDRHWWCNSEELNRMFAEFESFGDDVWY</sequence>
<dbReference type="AlphaFoldDB" id="A0A811SEN4"/>
<name>A0A811SEN4_9POAL</name>
<dbReference type="PANTHER" id="PTHR33305:SF55">
    <property type="entry name" value="OS07G0272500 PROTEIN"/>
    <property type="match status" value="1"/>
</dbReference>
<dbReference type="GO" id="GO:0003700">
    <property type="term" value="F:DNA-binding transcription factor activity"/>
    <property type="evidence" value="ECO:0007669"/>
    <property type="project" value="InterPro"/>
</dbReference>
<dbReference type="Proteomes" id="UP000604825">
    <property type="component" value="Unassembled WGS sequence"/>
</dbReference>
<feature type="domain" description="Ethylene insensitive 3-like DNA-binding" evidence="6">
    <location>
        <begin position="174"/>
        <end position="301"/>
    </location>
</feature>